<dbReference type="InterPro" id="IPR024510">
    <property type="entry name" value="DUF2589"/>
</dbReference>
<protein>
    <submittedName>
        <fullName evidence="2">DUF2589 domain-containing protein</fullName>
    </submittedName>
</protein>
<proteinExistence type="predicted"/>
<organism evidence="2 4">
    <name type="scientific">Burkholderia cepacia</name>
    <name type="common">Pseudomonas cepacia</name>
    <dbReference type="NCBI Taxonomy" id="292"/>
    <lineage>
        <taxon>Bacteria</taxon>
        <taxon>Pseudomonadati</taxon>
        <taxon>Pseudomonadota</taxon>
        <taxon>Betaproteobacteria</taxon>
        <taxon>Burkholderiales</taxon>
        <taxon>Burkholderiaceae</taxon>
        <taxon>Burkholderia</taxon>
        <taxon>Burkholderia cepacia complex</taxon>
    </lineage>
</organism>
<dbReference type="RefSeq" id="WP_080981948.1">
    <property type="nucleotide sequence ID" value="NZ_BCNU01000001.1"/>
</dbReference>
<evidence type="ECO:0000313" key="4">
    <source>
        <dbReference type="Proteomes" id="UP000298234"/>
    </source>
</evidence>
<dbReference type="AlphaFoldDB" id="A0AAX2RBU5"/>
<dbReference type="EMBL" id="SNSQ01000084">
    <property type="protein sequence ID" value="TEU33516.1"/>
    <property type="molecule type" value="Genomic_DNA"/>
</dbReference>
<gene>
    <name evidence="1" type="ORF">CO711_30550</name>
    <name evidence="2" type="ORF">E3D37_40930</name>
</gene>
<dbReference type="EMBL" id="CP023521">
    <property type="protein sequence ID" value="ATF81668.1"/>
    <property type="molecule type" value="Genomic_DNA"/>
</dbReference>
<keyword evidence="3" id="KW-1185">Reference proteome</keyword>
<dbReference type="Proteomes" id="UP000218103">
    <property type="component" value="Chromosome 2"/>
</dbReference>
<reference evidence="2 4" key="3">
    <citation type="submission" date="2019-03" db="EMBL/GenBank/DDBJ databases">
        <title>Burkholderia cepacia outbreak.</title>
        <authorList>
            <person name="Farzana R."/>
            <person name="Walsh T.R."/>
        </authorList>
    </citation>
    <scope>NUCLEOTIDE SEQUENCE [LARGE SCALE GENOMIC DNA]</scope>
    <source>
        <strain evidence="4">d13</strain>
        <strain evidence="2">D13</strain>
    </source>
</reference>
<evidence type="ECO:0000313" key="2">
    <source>
        <dbReference type="EMBL" id="TEU33516.1"/>
    </source>
</evidence>
<dbReference type="Pfam" id="PF11655">
    <property type="entry name" value="DUF2589"/>
    <property type="match status" value="1"/>
</dbReference>
<accession>A0AAX2RBU5</accession>
<reference evidence="1" key="2">
    <citation type="submission" date="2017-09" db="EMBL/GenBank/DDBJ databases">
        <title>FDA dAtabase for Regulatory Grade micrObial Sequences (FDA-ARGOS): Supporting development and validation of Infectious Disease Dx tests.</title>
        <authorList>
            <person name="Minogue T."/>
            <person name="Wolcott M."/>
            <person name="Wasieloski L."/>
            <person name="Aguilar W."/>
            <person name="Moore D."/>
            <person name="Tallon L."/>
            <person name="Sadzewicz L."/>
            <person name="Ott S."/>
            <person name="Zhao X."/>
            <person name="Nagaraj S."/>
            <person name="Vavikolanu K."/>
            <person name="Aluvathingal J."/>
            <person name="Nadendla S."/>
            <person name="Sichtig H."/>
        </authorList>
    </citation>
    <scope>NUCLEOTIDE SEQUENCE</scope>
    <source>
        <strain evidence="1">FDAARGOS_388</strain>
    </source>
</reference>
<sequence length="436" mass="44931">MPVDNSAAESARSLLNGIDYSALIGGPLQAAITAQAMAAKSTYEFIDKVGLTTDTDGVKQAVNVTFLYQKDGQMVKLIVPLLTIVPVPLILVDEVTIQFKANINAAASSTSEESKSEAIAGELSAQGKIGWGPFSLSAQMKASYSSKKDSKATQDSRYSVEYTQDVFVHASQAGVPAGLATVLNILSSAATGASRNGDMQVSPALSTVMSGDPSQQQMLQVRLQNSSGLFAGNTEVAFQIDPALADKFRMSRAPFGSTIPFDAAGKVTSFKTDGDGSLSVLFWAEGEVDAQAIDLTVSASIPAPDSGKVDAKSVVVPVRVLHRLPPPSAPSLKSAQATLSIAKGDSGKDVLTALKPDGTPAVGVELKFAFDAGGAGFEVTANGDSVKADPPPKTDANGKVEIDCKALDDTSKSVVTVSATIDGAGVSTSLTLQAKP</sequence>
<dbReference type="Proteomes" id="UP000298234">
    <property type="component" value="Unassembled WGS sequence"/>
</dbReference>
<evidence type="ECO:0000313" key="1">
    <source>
        <dbReference type="EMBL" id="ATF81668.1"/>
    </source>
</evidence>
<evidence type="ECO:0000313" key="3">
    <source>
        <dbReference type="Proteomes" id="UP000218103"/>
    </source>
</evidence>
<name>A0AAX2RBU5_BURCE</name>
<reference evidence="3" key="1">
    <citation type="submission" date="2017-09" db="EMBL/GenBank/DDBJ databases">
        <title>FDA dAtabase for Regulatory Grade micrObial Sequences (FDA-ARGOS): Supporting development and validation of Infectious Disease Dx tests.</title>
        <authorList>
            <person name="Minogue T."/>
            <person name="Wolcott M."/>
            <person name="Wasieloski L."/>
            <person name="Aguilar W."/>
            <person name="Moore D."/>
            <person name="Tallon L.J."/>
            <person name="Sadzewicz L."/>
            <person name="Ott S."/>
            <person name="Zhao X."/>
            <person name="Nagaraj S."/>
            <person name="Vavikolanu K."/>
            <person name="Aluvathingal J."/>
            <person name="Nadendla S."/>
            <person name="Sichtig H."/>
        </authorList>
    </citation>
    <scope>NUCLEOTIDE SEQUENCE [LARGE SCALE GENOMIC DNA]</scope>
    <source>
        <strain evidence="3">FDAARGOS_388</strain>
    </source>
</reference>